<name>A0A9P6A7I2_PLEER</name>
<evidence type="ECO:0000313" key="2">
    <source>
        <dbReference type="Proteomes" id="UP000807025"/>
    </source>
</evidence>
<dbReference type="EMBL" id="MU154523">
    <property type="protein sequence ID" value="KAF9501348.1"/>
    <property type="molecule type" value="Genomic_DNA"/>
</dbReference>
<reference evidence="1" key="1">
    <citation type="submission" date="2020-11" db="EMBL/GenBank/DDBJ databases">
        <authorList>
            <consortium name="DOE Joint Genome Institute"/>
            <person name="Ahrendt S."/>
            <person name="Riley R."/>
            <person name="Andreopoulos W."/>
            <person name="Labutti K."/>
            <person name="Pangilinan J."/>
            <person name="Ruiz-Duenas F.J."/>
            <person name="Barrasa J.M."/>
            <person name="Sanchez-Garcia M."/>
            <person name="Camarero S."/>
            <person name="Miyauchi S."/>
            <person name="Serrano A."/>
            <person name="Linde D."/>
            <person name="Babiker R."/>
            <person name="Drula E."/>
            <person name="Ayuso-Fernandez I."/>
            <person name="Pacheco R."/>
            <person name="Padilla G."/>
            <person name="Ferreira P."/>
            <person name="Barriuso J."/>
            <person name="Kellner H."/>
            <person name="Castanera R."/>
            <person name="Alfaro M."/>
            <person name="Ramirez L."/>
            <person name="Pisabarro A.G."/>
            <person name="Kuo A."/>
            <person name="Tritt A."/>
            <person name="Lipzen A."/>
            <person name="He G."/>
            <person name="Yan M."/>
            <person name="Ng V."/>
            <person name="Cullen D."/>
            <person name="Martin F."/>
            <person name="Rosso M.-N."/>
            <person name="Henrissat B."/>
            <person name="Hibbett D."/>
            <person name="Martinez A.T."/>
            <person name="Grigoriev I.V."/>
        </authorList>
    </citation>
    <scope>NUCLEOTIDE SEQUENCE</scope>
    <source>
        <strain evidence="1">ATCC 90797</strain>
    </source>
</reference>
<protein>
    <submittedName>
        <fullName evidence="1">Uncharacterized protein</fullName>
    </submittedName>
</protein>
<evidence type="ECO:0000313" key="1">
    <source>
        <dbReference type="EMBL" id="KAF9501348.1"/>
    </source>
</evidence>
<sequence>MSEVLGTGTGVEQVLVWGRVLGTWTSVLVYLIICEDKTKGLAQEDRVKNKQSGKGGVSCGKLKGRQSWAQVPFSVVRLLYSERKASADTTLKRVTESNSGIEHAVKKQLGTATQDEFHGGGNEGVKRHNIYQNEEEKMGVQKGKVVNSCQPVHLPTHKPAHIPIYQLANLQPTNLHTYKPTNYVPTNLQPMKNSTIQPAASTSTPHIDFSAIYVHLTVPQVQYLSQRYKIENGGSILHPKVFYWKWGLVLE</sequence>
<proteinExistence type="predicted"/>
<accession>A0A9P6A7I2</accession>
<gene>
    <name evidence="1" type="ORF">BDN71DRAFT_1426497</name>
</gene>
<comment type="caution">
    <text evidence="1">The sequence shown here is derived from an EMBL/GenBank/DDBJ whole genome shotgun (WGS) entry which is preliminary data.</text>
</comment>
<keyword evidence="2" id="KW-1185">Reference proteome</keyword>
<dbReference type="AlphaFoldDB" id="A0A9P6A7I2"/>
<dbReference type="Proteomes" id="UP000807025">
    <property type="component" value="Unassembled WGS sequence"/>
</dbReference>
<organism evidence="1 2">
    <name type="scientific">Pleurotus eryngii</name>
    <name type="common">Boletus of the steppes</name>
    <dbReference type="NCBI Taxonomy" id="5323"/>
    <lineage>
        <taxon>Eukaryota</taxon>
        <taxon>Fungi</taxon>
        <taxon>Dikarya</taxon>
        <taxon>Basidiomycota</taxon>
        <taxon>Agaricomycotina</taxon>
        <taxon>Agaricomycetes</taxon>
        <taxon>Agaricomycetidae</taxon>
        <taxon>Agaricales</taxon>
        <taxon>Pleurotineae</taxon>
        <taxon>Pleurotaceae</taxon>
        <taxon>Pleurotus</taxon>
    </lineage>
</organism>